<dbReference type="SMART" id="SM00066">
    <property type="entry name" value="GAL4"/>
    <property type="match status" value="1"/>
</dbReference>
<feature type="compositionally biased region" description="Low complexity" evidence="5">
    <location>
        <begin position="624"/>
        <end position="638"/>
    </location>
</feature>
<sequence length="744" mass="83771">MDYWADSQGPARKKMRKGTKSCTECRRRKIRCTFHPDRPNTCNECRSRGMHCVDQEHTVITPPLSGSGSQHVEQPYSLRERVTQLENIVDSLTKRLDRQSTTTPPEERHEAIRPPPCLAAQPKPPVAESDELGPCSDQIQNAPVLQLFDNYLVSRREDPSNNDKFAGIKDMSLKAQAVRAELIALLPPREDINMIINASFHWHVWQDHFPDIFRTREGKLVLSEGCCDSLVAPAEVAKALMCLCISAAHAPPDFDWQNLSAPWDPEEFHHKCIDAVDRTIVRDDEFAATLPGIETQMLLSKVYQAEGRLRKGWLVNRRAIEFAHLAGMHLSTKTKRPGDTLFERRIKIWCALAISDRTLSLILGLPYGVAESFIRPQIEQRLRSNLTAPEQYLLRIGIISGRMVDRNQDPSKMTLTKTFKLDQELQNSWDSMPDRFKAAEPFPDEKWEHYIERVPLQFLLKLLRAFLHLPLMLKSPLDPQFYPSHVIALQSAREGLVLYKVLRATNKHFMCKMLDFMAFTLCLLLIIHLEGYSDETPDYSKEQDEKDWVMVKDVLDTLRQAAKEVGGSVAAESANILGAIFDSRNCKKDWCTISACKITVPYFGTIAVGAGSKFSKGLKTKEQPPNTSTTPATEAPSTGQCSGQLYTPPMSDQEVSSISNPDGTNEPSLTPTMCPEYHDESWLPRGDMLPGENAHVGQELNAFSGLFDDFGQYMWPNPDVDLGLDQGWDLNWLGGVPSSGVPPS</sequence>
<dbReference type="PANTHER" id="PTHR47840:SF1">
    <property type="entry name" value="ZN(II)2CYS6 TRANSCRIPTION FACTOR (EUROFUNG)"/>
    <property type="match status" value="1"/>
</dbReference>
<keyword evidence="8" id="KW-1185">Reference proteome</keyword>
<comment type="caution">
    <text evidence="7">The sequence shown here is derived from an EMBL/GenBank/DDBJ whole genome shotgun (WGS) entry which is preliminary data.</text>
</comment>
<feature type="domain" description="Zn(2)-C6 fungal-type" evidence="6">
    <location>
        <begin position="21"/>
        <end position="54"/>
    </location>
</feature>
<keyword evidence="4" id="KW-0539">Nucleus</keyword>
<evidence type="ECO:0000256" key="5">
    <source>
        <dbReference type="SAM" id="MobiDB-lite"/>
    </source>
</evidence>
<dbReference type="GO" id="GO:0008270">
    <property type="term" value="F:zinc ion binding"/>
    <property type="evidence" value="ECO:0007669"/>
    <property type="project" value="InterPro"/>
</dbReference>
<dbReference type="InterPro" id="IPR001138">
    <property type="entry name" value="Zn2Cys6_DnaBD"/>
</dbReference>
<feature type="region of interest" description="Disordered" evidence="5">
    <location>
        <begin position="616"/>
        <end position="675"/>
    </location>
</feature>
<dbReference type="PANTHER" id="PTHR47840">
    <property type="entry name" value="ZN(II)2CYS6 TRANSCRIPTION FACTOR (EUROFUNG)-RELATED"/>
    <property type="match status" value="1"/>
</dbReference>
<dbReference type="AlphaFoldDB" id="A0A9W4HF79"/>
<evidence type="ECO:0000313" key="8">
    <source>
        <dbReference type="Proteomes" id="UP001153618"/>
    </source>
</evidence>
<dbReference type="Proteomes" id="UP001153618">
    <property type="component" value="Unassembled WGS sequence"/>
</dbReference>
<keyword evidence="3" id="KW-0804">Transcription</keyword>
<dbReference type="CDD" id="cd12148">
    <property type="entry name" value="fungal_TF_MHR"/>
    <property type="match status" value="1"/>
</dbReference>
<dbReference type="PROSITE" id="PS00463">
    <property type="entry name" value="ZN2_CY6_FUNGAL_1"/>
    <property type="match status" value="1"/>
</dbReference>
<evidence type="ECO:0000313" key="7">
    <source>
        <dbReference type="EMBL" id="CAG7993011.1"/>
    </source>
</evidence>
<feature type="region of interest" description="Disordered" evidence="5">
    <location>
        <begin position="96"/>
        <end position="116"/>
    </location>
</feature>
<evidence type="ECO:0000256" key="3">
    <source>
        <dbReference type="ARBA" id="ARBA00023163"/>
    </source>
</evidence>
<dbReference type="InterPro" id="IPR036864">
    <property type="entry name" value="Zn2-C6_fun-type_DNA-bd_sf"/>
</dbReference>
<dbReference type="CDD" id="cd00067">
    <property type="entry name" value="GAL4"/>
    <property type="match status" value="1"/>
</dbReference>
<keyword evidence="1" id="KW-0805">Transcription regulation</keyword>
<dbReference type="Pfam" id="PF00172">
    <property type="entry name" value="Zn_clus"/>
    <property type="match status" value="1"/>
</dbReference>
<evidence type="ECO:0000256" key="2">
    <source>
        <dbReference type="ARBA" id="ARBA00023125"/>
    </source>
</evidence>
<organism evidence="7 8">
    <name type="scientific">Penicillium olsonii</name>
    <dbReference type="NCBI Taxonomy" id="99116"/>
    <lineage>
        <taxon>Eukaryota</taxon>
        <taxon>Fungi</taxon>
        <taxon>Dikarya</taxon>
        <taxon>Ascomycota</taxon>
        <taxon>Pezizomycotina</taxon>
        <taxon>Eurotiomycetes</taxon>
        <taxon>Eurotiomycetidae</taxon>
        <taxon>Eurotiales</taxon>
        <taxon>Aspergillaceae</taxon>
        <taxon>Penicillium</taxon>
    </lineage>
</organism>
<proteinExistence type="predicted"/>
<dbReference type="OrthoDB" id="6509908at2759"/>
<reference evidence="7" key="1">
    <citation type="submission" date="2021-07" db="EMBL/GenBank/DDBJ databases">
        <authorList>
            <person name="Branca A.L. A."/>
        </authorList>
    </citation>
    <scope>NUCLEOTIDE SEQUENCE</scope>
</reference>
<dbReference type="GO" id="GO:0003677">
    <property type="term" value="F:DNA binding"/>
    <property type="evidence" value="ECO:0007669"/>
    <property type="project" value="UniProtKB-KW"/>
</dbReference>
<dbReference type="GO" id="GO:0000981">
    <property type="term" value="F:DNA-binding transcription factor activity, RNA polymerase II-specific"/>
    <property type="evidence" value="ECO:0007669"/>
    <property type="project" value="InterPro"/>
</dbReference>
<evidence type="ECO:0000259" key="6">
    <source>
        <dbReference type="PROSITE" id="PS50048"/>
    </source>
</evidence>
<dbReference type="PROSITE" id="PS50048">
    <property type="entry name" value="ZN2_CY6_FUNGAL_2"/>
    <property type="match status" value="1"/>
</dbReference>
<dbReference type="EMBL" id="CAJVOS010000011">
    <property type="protein sequence ID" value="CAG7993011.1"/>
    <property type="molecule type" value="Genomic_DNA"/>
</dbReference>
<dbReference type="SUPFAM" id="SSF57701">
    <property type="entry name" value="Zn2/Cys6 DNA-binding domain"/>
    <property type="match status" value="1"/>
</dbReference>
<keyword evidence="2" id="KW-0238">DNA-binding</keyword>
<name>A0A9W4HF79_PENOL</name>
<feature type="compositionally biased region" description="Polar residues" evidence="5">
    <location>
        <begin position="653"/>
        <end position="671"/>
    </location>
</feature>
<gene>
    <name evidence="7" type="ORF">POLS_LOCUS1636</name>
</gene>
<protein>
    <recommendedName>
        <fullName evidence="6">Zn(2)-C6 fungal-type domain-containing protein</fullName>
    </recommendedName>
</protein>
<dbReference type="Gene3D" id="4.10.240.10">
    <property type="entry name" value="Zn(2)-C6 fungal-type DNA-binding domain"/>
    <property type="match status" value="1"/>
</dbReference>
<accession>A0A9W4HF79</accession>
<evidence type="ECO:0000256" key="4">
    <source>
        <dbReference type="ARBA" id="ARBA00023242"/>
    </source>
</evidence>
<evidence type="ECO:0000256" key="1">
    <source>
        <dbReference type="ARBA" id="ARBA00023015"/>
    </source>
</evidence>